<dbReference type="InterPro" id="IPR005478">
    <property type="entry name" value="Transketolase_bac-like"/>
</dbReference>
<dbReference type="EC" id="2.2.1.1" evidence="3 10"/>
<feature type="binding site" evidence="14">
    <location>
        <position position="185"/>
    </location>
    <ligand>
        <name>Mg(2+)</name>
        <dbReference type="ChEBI" id="CHEBI:18420"/>
    </ligand>
</feature>
<dbReference type="EMBL" id="HG977193">
    <property type="protein sequence ID" value="CDP79396.1"/>
    <property type="molecule type" value="Genomic_DNA"/>
</dbReference>
<dbReference type="InterPro" id="IPR033247">
    <property type="entry name" value="Transketolase_fam"/>
</dbReference>
<dbReference type="SMART" id="SM00861">
    <property type="entry name" value="Transket_pyr"/>
    <property type="match status" value="1"/>
</dbReference>
<dbReference type="GO" id="GO:0046872">
    <property type="term" value="F:metal ion binding"/>
    <property type="evidence" value="ECO:0007669"/>
    <property type="project" value="UniProtKB-KW"/>
</dbReference>
<feature type="domain" description="Transketolase-like pyrimidine-binding" evidence="17">
    <location>
        <begin position="351"/>
        <end position="522"/>
    </location>
</feature>
<evidence type="ECO:0000256" key="12">
    <source>
        <dbReference type="PIRSR" id="PIRSR605478-2"/>
    </source>
</evidence>
<feature type="binding site" evidence="13">
    <location>
        <position position="259"/>
    </location>
    <ligand>
        <name>thiamine diphosphate</name>
        <dbReference type="ChEBI" id="CHEBI:58937"/>
    </ligand>
</feature>
<feature type="binding site" evidence="14">
    <location>
        <position position="187"/>
    </location>
    <ligand>
        <name>Mg(2+)</name>
        <dbReference type="ChEBI" id="CHEBI:18420"/>
    </ligand>
</feature>
<dbReference type="SUPFAM" id="SSF52518">
    <property type="entry name" value="Thiamin diphosphate-binding fold (THDP-binding)"/>
    <property type="match status" value="2"/>
</dbReference>
<comment type="subunit">
    <text evidence="2 16">Homodimer.</text>
</comment>
<keyword evidence="4 16" id="KW-0808">Transferase</keyword>
<accession>A0A024LQ24</accession>
<dbReference type="InterPro" id="IPR029061">
    <property type="entry name" value="THDP-binding"/>
</dbReference>
<evidence type="ECO:0000313" key="19">
    <source>
        <dbReference type="EMBL" id="CDP79475.1"/>
    </source>
</evidence>
<dbReference type="EMBL" id="HG977194">
    <property type="protein sequence ID" value="CDP79475.1"/>
    <property type="molecule type" value="Genomic_DNA"/>
</dbReference>
<evidence type="ECO:0000256" key="13">
    <source>
        <dbReference type="PIRSR" id="PIRSR605478-3"/>
    </source>
</evidence>
<evidence type="ECO:0000256" key="10">
    <source>
        <dbReference type="NCBIfam" id="TIGR00232"/>
    </source>
</evidence>
<feature type="binding site" evidence="12">
    <location>
        <position position="381"/>
    </location>
    <ligand>
        <name>substrate</name>
    </ligand>
</feature>
<protein>
    <recommendedName>
        <fullName evidence="3 10">Transketolase</fullName>
        <ecNumber evidence="3 10">2.2.1.1</ecNumber>
    </recommendedName>
</protein>
<dbReference type="InterPro" id="IPR009014">
    <property type="entry name" value="Transketo_C/PFOR_II"/>
</dbReference>
<dbReference type="PANTHER" id="PTHR43522:SF2">
    <property type="entry name" value="TRANSKETOLASE 1-RELATED"/>
    <property type="match status" value="1"/>
</dbReference>
<dbReference type="GO" id="GO:0005829">
    <property type="term" value="C:cytosol"/>
    <property type="evidence" value="ECO:0007669"/>
    <property type="project" value="TreeGrafter"/>
</dbReference>
<feature type="binding site" evidence="13">
    <location>
        <position position="434"/>
    </location>
    <ligand>
        <name>thiamine diphosphate</name>
        <dbReference type="ChEBI" id="CHEBI:58937"/>
    </ligand>
</feature>
<feature type="binding site" evidence="12">
    <location>
        <position position="517"/>
    </location>
    <ligand>
        <name>substrate</name>
    </ligand>
</feature>
<evidence type="ECO:0000256" key="16">
    <source>
        <dbReference type="RuleBase" id="RU004996"/>
    </source>
</evidence>
<dbReference type="FunFam" id="3.40.50.970:FF:000004">
    <property type="entry name" value="Transketolase"/>
    <property type="match status" value="1"/>
</dbReference>
<feature type="binding site" evidence="12">
    <location>
        <position position="259"/>
    </location>
    <ligand>
        <name>substrate</name>
    </ligand>
</feature>
<dbReference type="GO" id="GO:0006098">
    <property type="term" value="P:pentose-phosphate shunt"/>
    <property type="evidence" value="ECO:0007669"/>
    <property type="project" value="TreeGrafter"/>
</dbReference>
<name>A0A024LQ24_9HYPH</name>
<dbReference type="FunFam" id="3.40.50.970:FF:000003">
    <property type="entry name" value="Transketolase"/>
    <property type="match status" value="1"/>
</dbReference>
<dbReference type="CDD" id="cd07033">
    <property type="entry name" value="TPP_PYR_DXS_TK_like"/>
    <property type="match status" value="1"/>
</dbReference>
<feature type="binding site" evidence="14">
    <location>
        <position position="155"/>
    </location>
    <ligand>
        <name>Mg(2+)</name>
        <dbReference type="ChEBI" id="CHEBI:18420"/>
    </ligand>
</feature>
<evidence type="ECO:0000256" key="15">
    <source>
        <dbReference type="PIRSR" id="PIRSR605478-5"/>
    </source>
</evidence>
<evidence type="ECO:0000259" key="17">
    <source>
        <dbReference type="SMART" id="SM00861"/>
    </source>
</evidence>
<dbReference type="Gene3D" id="3.40.50.970">
    <property type="match status" value="2"/>
</dbReference>
<comment type="cofactor">
    <cofactor evidence="16">
        <name>Mg(2+)</name>
        <dbReference type="ChEBI" id="CHEBI:18420"/>
    </cofactor>
    <cofactor evidence="16">
        <name>Ca(2+)</name>
        <dbReference type="ChEBI" id="CHEBI:29108"/>
    </cofactor>
    <cofactor evidence="16">
        <name>Mn(2+)</name>
        <dbReference type="ChEBI" id="CHEBI:29035"/>
    </cofactor>
    <cofactor evidence="16">
        <name>Co(2+)</name>
        <dbReference type="ChEBI" id="CHEBI:48828"/>
    </cofactor>
    <text evidence="16">Binds 1 Mg(2+) ion per subunit. Can also utilize other divalent metal cations, such as Ca(2+), Mn(2+) and Co(2+).</text>
</comment>
<evidence type="ECO:0000256" key="5">
    <source>
        <dbReference type="ARBA" id="ARBA00022723"/>
    </source>
</evidence>
<evidence type="ECO:0000256" key="2">
    <source>
        <dbReference type="ARBA" id="ARBA00011738"/>
    </source>
</evidence>
<dbReference type="Pfam" id="PF22613">
    <property type="entry name" value="Transketolase_C_1"/>
    <property type="match status" value="1"/>
</dbReference>
<comment type="catalytic activity">
    <reaction evidence="9 16">
        <text>D-sedoheptulose 7-phosphate + D-glyceraldehyde 3-phosphate = aldehydo-D-ribose 5-phosphate + D-xylulose 5-phosphate</text>
        <dbReference type="Rhea" id="RHEA:10508"/>
        <dbReference type="ChEBI" id="CHEBI:57483"/>
        <dbReference type="ChEBI" id="CHEBI:57737"/>
        <dbReference type="ChEBI" id="CHEBI:58273"/>
        <dbReference type="ChEBI" id="CHEBI:59776"/>
        <dbReference type="EC" id="2.2.1.1"/>
    </reaction>
</comment>
<organism evidence="19">
    <name type="scientific">Bartonella schoenbuchensis</name>
    <dbReference type="NCBI Taxonomy" id="165694"/>
    <lineage>
        <taxon>Bacteria</taxon>
        <taxon>Pseudomonadati</taxon>
        <taxon>Pseudomonadota</taxon>
        <taxon>Alphaproteobacteria</taxon>
        <taxon>Hyphomicrobiales</taxon>
        <taxon>Bartonellaceae</taxon>
        <taxon>Bartonella</taxon>
    </lineage>
</organism>
<keyword evidence="6 16" id="KW-0106">Calcium</keyword>
<dbReference type="InterPro" id="IPR005475">
    <property type="entry name" value="Transketolase-like_Pyr-bd"/>
</dbReference>
<keyword evidence="7 14" id="KW-0460">Magnesium</keyword>
<dbReference type="InterPro" id="IPR005474">
    <property type="entry name" value="Transketolase_N"/>
</dbReference>
<feature type="active site" description="Proton donor" evidence="11">
    <location>
        <position position="408"/>
    </location>
</feature>
<evidence type="ECO:0000256" key="1">
    <source>
        <dbReference type="ARBA" id="ARBA00007131"/>
    </source>
</evidence>
<feature type="binding site" evidence="12">
    <location>
        <position position="354"/>
    </location>
    <ligand>
        <name>substrate</name>
    </ligand>
</feature>
<reference evidence="19" key="1">
    <citation type="submission" date="2013-11" db="EMBL/GenBank/DDBJ databases">
        <authorList>
            <person name="GENOMES U."/>
        </authorList>
    </citation>
    <scope>NUCLEOTIDE SEQUENCE</scope>
    <source>
        <strain evidence="19">MVT06</strain>
    </source>
</reference>
<dbReference type="NCBIfam" id="TIGR00232">
    <property type="entry name" value="tktlase_bact"/>
    <property type="match status" value="1"/>
</dbReference>
<dbReference type="PANTHER" id="PTHR43522">
    <property type="entry name" value="TRANSKETOLASE"/>
    <property type="match status" value="1"/>
</dbReference>
<proteinExistence type="inferred from homology"/>
<dbReference type="GO" id="GO:0004802">
    <property type="term" value="F:transketolase activity"/>
    <property type="evidence" value="ECO:0007669"/>
    <property type="project" value="UniProtKB-UniRule"/>
</dbReference>
<evidence type="ECO:0000256" key="3">
    <source>
        <dbReference type="ARBA" id="ARBA00013152"/>
    </source>
</evidence>
<sequence length="668" mass="72729">MTNTEQQNQMANAIRFLAIDAIEKAQSGHPGLPMGAADIATVLYTKFLVHDPKNPRWPNRDRFVLSAGHGSMLLYALMYLSGYEDISLDDIRNFRQMGSKIAGHPEYGHGAGVETTTGPLGQGLANAVGMALGERLLNARFGDLINHYTYVLVGDGCLMEGIAQEAISLAGHLKLNKLIVFWDDNDISIDGAISLTDSTDQVARFKACGWNTIKVNGHNQSALARAIETAKTSDKPTLIACKTIIGFGAPRKGGTNKVHGSPLGAEEIAATRKALGWAQEPFVVPSDILDSWRLAGLSAAKKRKKWEAQLSALPVSKRAEFERLMRGDLVSSFESVLDEYKKQLVLDCPHVATRKASEMALEVINGVVVETIGGSADLTGSNCTKTSQMKSITAEDFSGRYLHYGIREHAMGAVMNGLALYGGFIPYGGTFLCFSDYMRPAMRLSSLMGLRVIYVMTHDSIGLGEDGPTHQPVEHLASLRALPNHFVFRPADAVETVECWQLALRACKTPSTLALSRQNLPLLRRDYKEDNLCMLGAYELLMASDTAQVTLFASGSEVEIIVEAHAILEEKGIPTRVVSVPCFELFFEQSAAYQNALIGDAPLKVAVEAAIRQGWDYFIGSDGVFIGMEGFGASAPMDDLYMHFGITCENVVAVVEERLKQINEGKIK</sequence>
<feature type="binding site" evidence="12">
    <location>
        <position position="466"/>
    </location>
    <ligand>
        <name>substrate</name>
    </ligand>
</feature>
<comment type="cofactor">
    <cofactor evidence="13">
        <name>thiamine diphosphate</name>
        <dbReference type="ChEBI" id="CHEBI:58937"/>
    </cofactor>
    <text evidence="13">Binds 1 thiamine pyrophosphate per subunit. During the reaction, the substrate forms a covalent intermediate with the cofactor.</text>
</comment>
<evidence type="ECO:0000256" key="8">
    <source>
        <dbReference type="ARBA" id="ARBA00023052"/>
    </source>
</evidence>
<dbReference type="AlphaFoldDB" id="A0A024LQ24"/>
<feature type="binding site" evidence="13">
    <location>
        <position position="69"/>
    </location>
    <ligand>
        <name>thiamine diphosphate</name>
        <dbReference type="ChEBI" id="CHEBI:58937"/>
    </ligand>
</feature>
<dbReference type="SUPFAM" id="SSF52922">
    <property type="entry name" value="TK C-terminal domain-like"/>
    <property type="match status" value="1"/>
</dbReference>
<dbReference type="InterPro" id="IPR049557">
    <property type="entry name" value="Transketolase_CS"/>
</dbReference>
<evidence type="ECO:0000256" key="7">
    <source>
        <dbReference type="ARBA" id="ARBA00022842"/>
    </source>
</evidence>
<evidence type="ECO:0000256" key="4">
    <source>
        <dbReference type="ARBA" id="ARBA00022679"/>
    </source>
</evidence>
<dbReference type="InterPro" id="IPR055152">
    <property type="entry name" value="Transketolase-like_C_2"/>
</dbReference>
<reference evidence="19" key="2">
    <citation type="submission" date="2014-05" db="EMBL/GenBank/DDBJ databases">
        <title>Genome sequencing of Bartonella spp. isolated from human blood.</title>
        <authorList>
            <person name="Raoult D."/>
        </authorList>
    </citation>
    <scope>NUCLEOTIDE SEQUENCE</scope>
    <source>
        <strain evidence="19">MVT06</strain>
    </source>
</reference>
<evidence type="ECO:0000256" key="11">
    <source>
        <dbReference type="PIRSR" id="PIRSR605478-1"/>
    </source>
</evidence>
<feature type="binding site" evidence="13">
    <location>
        <begin position="118"/>
        <end position="120"/>
    </location>
    <ligand>
        <name>thiamine diphosphate</name>
        <dbReference type="ChEBI" id="CHEBI:58937"/>
    </ligand>
</feature>
<feature type="site" description="Important for catalytic activity" evidence="15">
    <location>
        <position position="259"/>
    </location>
</feature>
<dbReference type="Gene3D" id="3.40.50.920">
    <property type="match status" value="1"/>
</dbReference>
<keyword evidence="8 13" id="KW-0786">Thiamine pyrophosphate</keyword>
<evidence type="ECO:0000313" key="18">
    <source>
        <dbReference type="EMBL" id="CDP79396.1"/>
    </source>
</evidence>
<feature type="binding site" evidence="12">
    <location>
        <position position="470"/>
    </location>
    <ligand>
        <name>substrate</name>
    </ligand>
</feature>
<dbReference type="CDD" id="cd02012">
    <property type="entry name" value="TPP_TK"/>
    <property type="match status" value="1"/>
</dbReference>
<gene>
    <name evidence="19" type="primary">tktA_2</name>
    <name evidence="18" type="synonym">tktA_1</name>
    <name evidence="18" type="ORF">BN1046_00289</name>
    <name evidence="19" type="ORF">BN1046_00369</name>
</gene>
<feature type="binding site" evidence="13">
    <location>
        <position position="185"/>
    </location>
    <ligand>
        <name>thiamine diphosphate</name>
        <dbReference type="ChEBI" id="CHEBI:58937"/>
    </ligand>
</feature>
<dbReference type="InterPro" id="IPR020826">
    <property type="entry name" value="Transketolase_BS"/>
</dbReference>
<evidence type="ECO:0000256" key="9">
    <source>
        <dbReference type="ARBA" id="ARBA00049473"/>
    </source>
</evidence>
<evidence type="ECO:0000256" key="14">
    <source>
        <dbReference type="PIRSR" id="PIRSR605478-4"/>
    </source>
</evidence>
<feature type="site" description="Important for catalytic activity" evidence="15">
    <location>
        <position position="29"/>
    </location>
</feature>
<comment type="function">
    <text evidence="16">Catalyzes the transfer of a two-carbon ketol group from a ketose donor to an aldose acceptor, via a covalent intermediate with the cofactor thiamine pyrophosphate.</text>
</comment>
<dbReference type="PROSITE" id="PS00801">
    <property type="entry name" value="TRANSKETOLASE_1"/>
    <property type="match status" value="1"/>
</dbReference>
<feature type="binding site" evidence="13">
    <location>
        <position position="156"/>
    </location>
    <ligand>
        <name>thiamine diphosphate</name>
        <dbReference type="ChEBI" id="CHEBI:58937"/>
    </ligand>
</feature>
<comment type="cofactor">
    <cofactor evidence="14">
        <name>Mg(2+)</name>
        <dbReference type="ChEBI" id="CHEBI:18420"/>
    </cofactor>
    <text evidence="14">Binds 1 Mg(2+) ion per subunit. Can also utilize other divalent metal cations, such as Ca(2+), Mn(2+) and Co(2+).</text>
</comment>
<dbReference type="Pfam" id="PF02779">
    <property type="entry name" value="Transket_pyr"/>
    <property type="match status" value="1"/>
</dbReference>
<evidence type="ECO:0000256" key="6">
    <source>
        <dbReference type="ARBA" id="ARBA00022837"/>
    </source>
</evidence>
<dbReference type="PROSITE" id="PS00802">
    <property type="entry name" value="TRANSKETOLASE_2"/>
    <property type="match status" value="1"/>
</dbReference>
<feature type="binding site" evidence="12">
    <location>
        <position position="29"/>
    </location>
    <ligand>
        <name>substrate</name>
    </ligand>
</feature>
<keyword evidence="5 14" id="KW-0479">Metal-binding</keyword>
<feature type="binding site" evidence="12">
    <location>
        <position position="458"/>
    </location>
    <ligand>
        <name>substrate</name>
    </ligand>
</feature>
<comment type="similarity">
    <text evidence="1 16">Belongs to the transketolase family.</text>
</comment>
<dbReference type="Pfam" id="PF00456">
    <property type="entry name" value="Transketolase_N"/>
    <property type="match status" value="1"/>
</dbReference>